<gene>
    <name evidence="3" type="ORF">T4D_10331</name>
    <name evidence="2" type="ORF">T4E_6991</name>
</gene>
<protein>
    <submittedName>
        <fullName evidence="3">Uncharacterized protein</fullName>
    </submittedName>
</protein>
<comment type="caution">
    <text evidence="3">The sequence shown here is derived from an EMBL/GenBank/DDBJ whole genome shotgun (WGS) entry which is preliminary data.</text>
</comment>
<accession>A0A0V1FU55</accession>
<evidence type="ECO:0000256" key="1">
    <source>
        <dbReference type="SAM" id="SignalP"/>
    </source>
</evidence>
<evidence type="ECO:0000313" key="2">
    <source>
        <dbReference type="EMBL" id="KRX99027.1"/>
    </source>
</evidence>
<dbReference type="Proteomes" id="UP000054995">
    <property type="component" value="Unassembled WGS sequence"/>
</dbReference>
<evidence type="ECO:0000313" key="5">
    <source>
        <dbReference type="Proteomes" id="UP000054995"/>
    </source>
</evidence>
<feature type="chain" id="PRO_5007438614" evidence="1">
    <location>
        <begin position="31"/>
        <end position="60"/>
    </location>
</feature>
<dbReference type="AlphaFoldDB" id="A0A0V1FU55"/>
<dbReference type="EMBL" id="JYDU01000017">
    <property type="protein sequence ID" value="KRX99027.1"/>
    <property type="molecule type" value="Genomic_DNA"/>
</dbReference>
<dbReference type="Proteomes" id="UP000054815">
    <property type="component" value="Unassembled WGS sequence"/>
</dbReference>
<proteinExistence type="predicted"/>
<evidence type="ECO:0000313" key="3">
    <source>
        <dbReference type="EMBL" id="KRY88803.1"/>
    </source>
</evidence>
<organism evidence="3 5">
    <name type="scientific">Trichinella pseudospiralis</name>
    <name type="common">Parasitic roundworm</name>
    <dbReference type="NCBI Taxonomy" id="6337"/>
    <lineage>
        <taxon>Eukaryota</taxon>
        <taxon>Metazoa</taxon>
        <taxon>Ecdysozoa</taxon>
        <taxon>Nematoda</taxon>
        <taxon>Enoplea</taxon>
        <taxon>Dorylaimia</taxon>
        <taxon>Trichinellida</taxon>
        <taxon>Trichinellidae</taxon>
        <taxon>Trichinella</taxon>
    </lineage>
</organism>
<dbReference type="EMBL" id="JYDT01000038">
    <property type="protein sequence ID" value="KRY88803.1"/>
    <property type="molecule type" value="Genomic_DNA"/>
</dbReference>
<feature type="signal peptide" evidence="1">
    <location>
        <begin position="1"/>
        <end position="30"/>
    </location>
</feature>
<sequence length="60" mass="6810">MPPTHTQTHAARLHIKRLLDLLRLVAVARSDWSIGIQAPPTQKKRAKPFHVNGRQLVHCV</sequence>
<name>A0A0V1FU55_TRIPS</name>
<keyword evidence="5" id="KW-1185">Reference proteome</keyword>
<keyword evidence="1" id="KW-0732">Signal</keyword>
<reference evidence="4 5" key="1">
    <citation type="submission" date="2015-01" db="EMBL/GenBank/DDBJ databases">
        <title>Evolution of Trichinella species and genotypes.</title>
        <authorList>
            <person name="Korhonen P.K."/>
            <person name="Edoardo P."/>
            <person name="Giuseppe L.R."/>
            <person name="Gasser R.B."/>
        </authorList>
    </citation>
    <scope>NUCLEOTIDE SEQUENCE [LARGE SCALE GENOMIC DNA]</scope>
    <source>
        <strain evidence="2">ISS141</strain>
        <strain evidence="3">ISS470</strain>
    </source>
</reference>
<evidence type="ECO:0000313" key="4">
    <source>
        <dbReference type="Proteomes" id="UP000054815"/>
    </source>
</evidence>